<evidence type="ECO:0000313" key="2">
    <source>
        <dbReference type="Proteomes" id="UP001623852"/>
    </source>
</evidence>
<reference evidence="1 2" key="1">
    <citation type="submission" date="2024-03" db="EMBL/GenBank/DDBJ databases">
        <title>Flavobacterium soyae.</title>
        <authorList>
            <person name="Zheng W."/>
        </authorList>
    </citation>
    <scope>NUCLEOTIDE SEQUENCE [LARGE SCALE GENOMIC DNA]</scope>
    <source>
        <strain evidence="1 2">55</strain>
    </source>
</reference>
<keyword evidence="2" id="KW-1185">Reference proteome</keyword>
<name>A0ABZ2UPL5_9FLAO</name>
<dbReference type="InterPro" id="IPR053804">
    <property type="entry name" value="DUF6960"/>
</dbReference>
<dbReference type="Pfam" id="PF22283">
    <property type="entry name" value="DUF6960"/>
    <property type="match status" value="1"/>
</dbReference>
<gene>
    <name evidence="1" type="ORF">AABD74_09445</name>
</gene>
<protein>
    <submittedName>
        <fullName evidence="1">Uncharacterized protein</fullName>
    </submittedName>
</protein>
<dbReference type="RefSeq" id="WP_406845353.1">
    <property type="nucleotide sequence ID" value="NZ_CP150845.1"/>
</dbReference>
<organism evidence="1 2">
    <name type="scientific">Flavobacterium soyae</name>
    <dbReference type="NCBI Taxonomy" id="2903098"/>
    <lineage>
        <taxon>Bacteria</taxon>
        <taxon>Pseudomonadati</taxon>
        <taxon>Bacteroidota</taxon>
        <taxon>Flavobacteriia</taxon>
        <taxon>Flavobacteriales</taxon>
        <taxon>Flavobacteriaceae</taxon>
        <taxon>Flavobacterium</taxon>
    </lineage>
</organism>
<proteinExistence type="predicted"/>
<dbReference type="Proteomes" id="UP001623852">
    <property type="component" value="Chromosome"/>
</dbReference>
<dbReference type="EMBL" id="CP150845">
    <property type="protein sequence ID" value="WYZ21676.1"/>
    <property type="molecule type" value="Genomic_DNA"/>
</dbReference>
<sequence>METKEFLNKWVFCIHLYWKDEFQEINNLYLVEKEFQNFVKDNRTQTLYKCVAIENDYLVLQSKKFMLKVKKEGIKKILSQPTFQWEDMIQEIERPEIMGKIEDVIWHEKNSDFLYYITTIDGKKKSRQYKAHELKKLA</sequence>
<evidence type="ECO:0000313" key="1">
    <source>
        <dbReference type="EMBL" id="WYZ21676.1"/>
    </source>
</evidence>
<accession>A0ABZ2UPL5</accession>